<feature type="non-terminal residue" evidence="2">
    <location>
        <position position="378"/>
    </location>
</feature>
<proteinExistence type="predicted"/>
<evidence type="ECO:0000256" key="1">
    <source>
        <dbReference type="SAM" id="MobiDB-lite"/>
    </source>
</evidence>
<feature type="region of interest" description="Disordered" evidence="1">
    <location>
        <begin position="349"/>
        <end position="378"/>
    </location>
</feature>
<dbReference type="AlphaFoldDB" id="A0A6J4MHB9"/>
<sequence length="378" mass="40234">ERRLPDATGCTRGSRRGPRRPRAERSGDQPVPGASLLPTARLRPARSRRGGAGGACVVLGQIQEPGGLRDLPGKDAGDRRGEQEGGSPRRSEPRRAQGLLQRPGEREARYPDGRAGVPALHGHRRGEHDGQRAVRGDRPHRSGAGPGGNECPGRADAAAQGDLRPCQRRCGCAAQDARRGLRGRPAAGARRARRAIRAGDDGRGEHRRPPHVAHGGGARAPGPGSLRRDAGPEDPGAGRLCGPEQPRPDSRAAPVRRPARGEPRAVAGGRDGSGDHRGRDAGLRLRAHPPPVPDRAGRGPVPEAHRHPLRGPQDGVLRLLPPGAEGQALQLHRRDARLPLPLRVRGPGGCRLGEHRQPLGHRRTASSRIHGTRTRTRL</sequence>
<name>A0A6J4MHB9_9BACT</name>
<protein>
    <submittedName>
        <fullName evidence="2">Uncharacterized protein</fullName>
    </submittedName>
</protein>
<feature type="compositionally biased region" description="Basic and acidic residues" evidence="1">
    <location>
        <begin position="103"/>
        <end position="112"/>
    </location>
</feature>
<feature type="compositionally biased region" description="Basic and acidic residues" evidence="1">
    <location>
        <begin position="126"/>
        <end position="140"/>
    </location>
</feature>
<evidence type="ECO:0000313" key="2">
    <source>
        <dbReference type="EMBL" id="CAA9359360.1"/>
    </source>
</evidence>
<gene>
    <name evidence="2" type="ORF">AVDCRST_MAG68-4303</name>
</gene>
<feature type="non-terminal residue" evidence="2">
    <location>
        <position position="1"/>
    </location>
</feature>
<feature type="compositionally biased region" description="Basic and acidic residues" evidence="1">
    <location>
        <begin position="272"/>
        <end position="283"/>
    </location>
</feature>
<feature type="region of interest" description="Disordered" evidence="1">
    <location>
        <begin position="1"/>
        <end position="314"/>
    </location>
</feature>
<feature type="compositionally biased region" description="Basic and acidic residues" evidence="1">
    <location>
        <begin position="71"/>
        <end position="95"/>
    </location>
</feature>
<reference evidence="2" key="1">
    <citation type="submission" date="2020-02" db="EMBL/GenBank/DDBJ databases">
        <authorList>
            <person name="Meier V. D."/>
        </authorList>
    </citation>
    <scope>NUCLEOTIDE SEQUENCE</scope>
    <source>
        <strain evidence="2">AVDCRST_MAG68</strain>
    </source>
</reference>
<organism evidence="2">
    <name type="scientific">uncultured Gemmatimonadota bacterium</name>
    <dbReference type="NCBI Taxonomy" id="203437"/>
    <lineage>
        <taxon>Bacteria</taxon>
        <taxon>Pseudomonadati</taxon>
        <taxon>Gemmatimonadota</taxon>
        <taxon>environmental samples</taxon>
    </lineage>
</organism>
<accession>A0A6J4MHB9</accession>
<dbReference type="EMBL" id="CADCTW010000196">
    <property type="protein sequence ID" value="CAA9359360.1"/>
    <property type="molecule type" value="Genomic_DNA"/>
</dbReference>
<feature type="compositionally biased region" description="Basic residues" evidence="1">
    <location>
        <begin position="358"/>
        <end position="378"/>
    </location>
</feature>